<dbReference type="Proteomes" id="UP000726105">
    <property type="component" value="Unassembled WGS sequence"/>
</dbReference>
<sequence>MSEYVDDPRLSDAANAKWREITESDRALTFSDLFGILEPNPNLPDCPSRIVPVLPDTRGYGEHIRGDVFRSFEERTWAFVVFAKDHELHSVVAGDNCYRSQAEAFAACEFAVAAAREAWMRGFGRRARGLR</sequence>
<dbReference type="EMBL" id="JADJIB010000018">
    <property type="protein sequence ID" value="MBK7274914.1"/>
    <property type="molecule type" value="Genomic_DNA"/>
</dbReference>
<reference evidence="1 2" key="1">
    <citation type="submission" date="2020-10" db="EMBL/GenBank/DDBJ databases">
        <title>Connecting structure to function with the recovery of over 1000 high-quality activated sludge metagenome-assembled genomes encoding full-length rRNA genes using long-read sequencing.</title>
        <authorList>
            <person name="Singleton C.M."/>
            <person name="Petriglieri F."/>
            <person name="Kristensen J.M."/>
            <person name="Kirkegaard R.H."/>
            <person name="Michaelsen T.Y."/>
            <person name="Andersen M.H."/>
            <person name="Karst S.M."/>
            <person name="Dueholm M.S."/>
            <person name="Nielsen P.H."/>
            <person name="Albertsen M."/>
        </authorList>
    </citation>
    <scope>NUCLEOTIDE SEQUENCE [LARGE SCALE GENOMIC DNA]</scope>
    <source>
        <strain evidence="1">Ega_18-Q3-R5-49_MAXAC.001</strain>
    </source>
</reference>
<protein>
    <submittedName>
        <fullName evidence="1">Uncharacterized protein</fullName>
    </submittedName>
</protein>
<gene>
    <name evidence="1" type="ORF">IPI13_17855</name>
</gene>
<name>A0A935M8H7_9MICO</name>
<comment type="caution">
    <text evidence="1">The sequence shown here is derived from an EMBL/GenBank/DDBJ whole genome shotgun (WGS) entry which is preliminary data.</text>
</comment>
<dbReference type="AlphaFoldDB" id="A0A935M8H7"/>
<proteinExistence type="predicted"/>
<evidence type="ECO:0000313" key="1">
    <source>
        <dbReference type="EMBL" id="MBK7274914.1"/>
    </source>
</evidence>
<evidence type="ECO:0000313" key="2">
    <source>
        <dbReference type="Proteomes" id="UP000726105"/>
    </source>
</evidence>
<accession>A0A935M8H7</accession>
<organism evidence="1 2">
    <name type="scientific">Candidatus Phosphoribacter hodrii</name>
    <dbReference type="NCBI Taxonomy" id="2953743"/>
    <lineage>
        <taxon>Bacteria</taxon>
        <taxon>Bacillati</taxon>
        <taxon>Actinomycetota</taxon>
        <taxon>Actinomycetes</taxon>
        <taxon>Micrococcales</taxon>
        <taxon>Dermatophilaceae</taxon>
        <taxon>Candidatus Phosphoribacter</taxon>
    </lineage>
</organism>